<gene>
    <name evidence="11" type="ORF">NZD86_15000</name>
</gene>
<comment type="cofactor">
    <cofactor evidence="1">
        <name>Mg(2+)</name>
        <dbReference type="ChEBI" id="CHEBI:18420"/>
    </cofactor>
</comment>
<protein>
    <recommendedName>
        <fullName evidence="3">Anthranilate synthase component 1</fullName>
    </recommendedName>
</protein>
<dbReference type="Gene3D" id="3.60.120.10">
    <property type="entry name" value="Anthranilate synthase"/>
    <property type="match status" value="1"/>
</dbReference>
<dbReference type="PANTHER" id="PTHR11236:SF48">
    <property type="entry name" value="ISOCHORISMATE SYNTHASE MENF"/>
    <property type="match status" value="1"/>
</dbReference>
<dbReference type="Proteomes" id="UP001164803">
    <property type="component" value="Chromosome"/>
</dbReference>
<dbReference type="PRINTS" id="PR00095">
    <property type="entry name" value="ANTSNTHASEI"/>
</dbReference>
<feature type="domain" description="Anthranilate synthase component I N-terminal" evidence="10">
    <location>
        <begin position="23"/>
        <end position="176"/>
    </location>
</feature>
<dbReference type="Pfam" id="PF04715">
    <property type="entry name" value="Anth_synt_I_N"/>
    <property type="match status" value="1"/>
</dbReference>
<dbReference type="InterPro" id="IPR005801">
    <property type="entry name" value="ADC_synthase"/>
</dbReference>
<dbReference type="Pfam" id="PF00425">
    <property type="entry name" value="Chorismate_bind"/>
    <property type="match status" value="1"/>
</dbReference>
<name>A0ABY6YYS5_9BACL</name>
<evidence type="ECO:0000256" key="4">
    <source>
        <dbReference type="ARBA" id="ARBA00022723"/>
    </source>
</evidence>
<feature type="domain" description="Chorismate-utilising enzyme C-terminal" evidence="9">
    <location>
        <begin position="241"/>
        <end position="494"/>
    </location>
</feature>
<keyword evidence="5" id="KW-0460">Magnesium</keyword>
<evidence type="ECO:0000256" key="3">
    <source>
        <dbReference type="ARBA" id="ARBA00020653"/>
    </source>
</evidence>
<proteinExistence type="predicted"/>
<evidence type="ECO:0000256" key="6">
    <source>
        <dbReference type="ARBA" id="ARBA00023239"/>
    </source>
</evidence>
<evidence type="ECO:0000256" key="2">
    <source>
        <dbReference type="ARBA" id="ARBA00011575"/>
    </source>
</evidence>
<dbReference type="InterPro" id="IPR019999">
    <property type="entry name" value="Anth_synth_I-like"/>
</dbReference>
<keyword evidence="6" id="KW-0456">Lyase</keyword>
<dbReference type="PANTHER" id="PTHR11236">
    <property type="entry name" value="AMINOBENZOATE/ANTHRANILATE SYNTHASE"/>
    <property type="match status" value="1"/>
</dbReference>
<dbReference type="InterPro" id="IPR015890">
    <property type="entry name" value="Chorismate_C"/>
</dbReference>
<keyword evidence="4" id="KW-0479">Metal-binding</keyword>
<dbReference type="RefSeq" id="WP_268042870.1">
    <property type="nucleotide sequence ID" value="NZ_CP104064.1"/>
</dbReference>
<evidence type="ECO:0000256" key="1">
    <source>
        <dbReference type="ARBA" id="ARBA00001946"/>
    </source>
</evidence>
<sequence length="509" mass="56745">MRTITYQQPTQGIDPFYLFLHVQSIVGDGNAFLLEAGRSDDSDLYQMSIIGVCPTVEIQIKDGLVSVFARGEAAKLFREMPDRILDTAGLEEKVWPSSVSSAPMLFRPSDPMAFLETTRIMLRDAFSPGLTQPFSAGFLGYMGYDAVHYLEKLPKTTSDDRNVPDVRLQWHRGVIHIVNDAVTLYIQDTGSSSEGQSDVFSELIHTLENASEHGLAQPSVLQSYNEDASRRPSVHYDVTEDIYCDNVKRAKEYIRQGDIFQVVLSTRIRIDNALHPYVAYDRLRQLNPSPYMFVAEYEGMRIYGASPEVQFRSTHGHAEMKPIAGTSRGRGLSREEDEALVKALKSDEKESAEHVMLVDLCRNDLGRVAKTSTVRVPDFMVVERYSHLYHLVSRVVAQLQDDVSVFHALLATFPNGTLSGAPKIRAMEIIDELETVRRGPYGGFIGMIDADANANTAIVIRTVVEIGGTQYVQVGAGIVLDSVPEREWQECHHKAGAILDVLTGERVTN</sequence>
<evidence type="ECO:0000313" key="12">
    <source>
        <dbReference type="Proteomes" id="UP001164803"/>
    </source>
</evidence>
<comment type="catalytic activity">
    <reaction evidence="8">
        <text>chorismate + L-glutamine = anthranilate + pyruvate + L-glutamate + H(+)</text>
        <dbReference type="Rhea" id="RHEA:21732"/>
        <dbReference type="ChEBI" id="CHEBI:15361"/>
        <dbReference type="ChEBI" id="CHEBI:15378"/>
        <dbReference type="ChEBI" id="CHEBI:16567"/>
        <dbReference type="ChEBI" id="CHEBI:29748"/>
        <dbReference type="ChEBI" id="CHEBI:29985"/>
        <dbReference type="ChEBI" id="CHEBI:58359"/>
        <dbReference type="EC" id="4.1.3.27"/>
    </reaction>
</comment>
<dbReference type="SUPFAM" id="SSF56322">
    <property type="entry name" value="ADC synthase"/>
    <property type="match status" value="1"/>
</dbReference>
<comment type="subunit">
    <text evidence="2">Heterotetramer consisting of two non-identical subunits: a beta subunit (TrpG) and a large alpha subunit (TrpE).</text>
</comment>
<accession>A0ABY6YYS5</accession>
<evidence type="ECO:0000256" key="5">
    <source>
        <dbReference type="ARBA" id="ARBA00022842"/>
    </source>
</evidence>
<evidence type="ECO:0000256" key="7">
    <source>
        <dbReference type="ARBA" id="ARBA00025634"/>
    </source>
</evidence>
<keyword evidence="12" id="KW-1185">Reference proteome</keyword>
<dbReference type="InterPro" id="IPR006805">
    <property type="entry name" value="Anth_synth_I_N"/>
</dbReference>
<reference evidence="11" key="1">
    <citation type="submission" date="2022-08" db="EMBL/GenBank/DDBJ databases">
        <title>Alicyclobacillus dauci DSM2870, complete genome.</title>
        <authorList>
            <person name="Wang Q."/>
            <person name="Cai R."/>
            <person name="Wang Z."/>
        </authorList>
    </citation>
    <scope>NUCLEOTIDE SEQUENCE</scope>
    <source>
        <strain evidence="11">DSM 28700</strain>
    </source>
</reference>
<comment type="function">
    <text evidence="7">Part of a heterotetrameric complex that catalyzes the two-step biosynthesis of anthranilate, an intermediate in the biosynthesis of L-tryptophan. In the first step, the glutamine-binding beta subunit (TrpG) of anthranilate synthase (AS) provides the glutamine amidotransferase activity which generates ammonia as a substrate that, along with chorismate, is used in the second step, catalyzed by the large alpha subunit of AS (TrpE) to produce anthranilate. In the absence of TrpG, TrpE can synthesize anthranilate directly from chorismate and high concentrations of ammonia.</text>
</comment>
<evidence type="ECO:0000259" key="10">
    <source>
        <dbReference type="Pfam" id="PF04715"/>
    </source>
</evidence>
<dbReference type="EMBL" id="CP104064">
    <property type="protein sequence ID" value="WAH35587.1"/>
    <property type="molecule type" value="Genomic_DNA"/>
</dbReference>
<organism evidence="11 12">
    <name type="scientific">Alicyclobacillus dauci</name>
    <dbReference type="NCBI Taxonomy" id="1475485"/>
    <lineage>
        <taxon>Bacteria</taxon>
        <taxon>Bacillati</taxon>
        <taxon>Bacillota</taxon>
        <taxon>Bacilli</taxon>
        <taxon>Bacillales</taxon>
        <taxon>Alicyclobacillaceae</taxon>
        <taxon>Alicyclobacillus</taxon>
    </lineage>
</organism>
<evidence type="ECO:0000256" key="8">
    <source>
        <dbReference type="ARBA" id="ARBA00047683"/>
    </source>
</evidence>
<evidence type="ECO:0000313" key="11">
    <source>
        <dbReference type="EMBL" id="WAH35587.1"/>
    </source>
</evidence>
<evidence type="ECO:0000259" key="9">
    <source>
        <dbReference type="Pfam" id="PF00425"/>
    </source>
</evidence>